<protein>
    <submittedName>
        <fullName evidence="6">GxGYxYP family putative glycoside hydrolase</fullName>
    </submittedName>
</protein>
<evidence type="ECO:0000259" key="4">
    <source>
        <dbReference type="Pfam" id="PF16216"/>
    </source>
</evidence>
<sequence>MMNSRRAHRFFAVALASIASAGTIARAEGPAIITHTLAARGDAASYDEAMAAATLQGIINRDSPRVYIRSNANKRPDYWLEILRRPGGWLEVRGAPTPVDLDALVELAREHLRGAVIWDPAVPATVNVATTVAGVEDAVVLSPELAESRLKAWKLPILIDLRNRFDGKETGSKKNDAYRWAVREYLDKGRCSSHRLLLNEDAATLRAVGGLGDVVTRDWAVKNRSFVFDLSPWGDEVPGDDPGQRLGLDLETYRLILDSVARHAAGRELTELAGFFSFAKYAAVPGHASRHDPVPTEWETVRLISPFGCYQNTVTGDSFNQSFHSQAPRKPLAQRRPPVRRGPGDTTYIAMFMADYDSTMPLYEILPPKWDSPARGKLPLAWGINPNLVESYPDLIAHYYATASPNDLFTADASAAGYL</sequence>
<keyword evidence="6" id="KW-0378">Hydrolase</keyword>
<organism evidence="6 7">
    <name type="scientific">Paludisphaera mucosa</name>
    <dbReference type="NCBI Taxonomy" id="3030827"/>
    <lineage>
        <taxon>Bacteria</taxon>
        <taxon>Pseudomonadati</taxon>
        <taxon>Planctomycetota</taxon>
        <taxon>Planctomycetia</taxon>
        <taxon>Isosphaerales</taxon>
        <taxon>Isosphaeraceae</taxon>
        <taxon>Paludisphaera</taxon>
    </lineage>
</organism>
<comment type="caution">
    <text evidence="6">The sequence shown here is derived from an EMBL/GenBank/DDBJ whole genome shotgun (WGS) entry which is preliminary data.</text>
</comment>
<feature type="domain" description="GxGYxYP putative glycoside hydrolase first N-terminal" evidence="4">
    <location>
        <begin position="44"/>
        <end position="85"/>
    </location>
</feature>
<feature type="domain" description="GxGYxYP putative glycoside hydrolase second N-terminal" evidence="5">
    <location>
        <begin position="113"/>
        <end position="188"/>
    </location>
</feature>
<evidence type="ECO:0000313" key="7">
    <source>
        <dbReference type="Proteomes" id="UP001216907"/>
    </source>
</evidence>
<keyword evidence="7" id="KW-1185">Reference proteome</keyword>
<proteinExistence type="predicted"/>
<dbReference type="InterPro" id="IPR032626">
    <property type="entry name" value="GxGYxYP_N_1st"/>
</dbReference>
<name>A0ABT6F6L4_9BACT</name>
<keyword evidence="2" id="KW-0732">Signal</keyword>
<dbReference type="PANTHER" id="PTHR37321">
    <property type="entry name" value="EXPORTED PROTEIN-RELATED"/>
    <property type="match status" value="1"/>
</dbReference>
<evidence type="ECO:0000259" key="5">
    <source>
        <dbReference type="Pfam" id="PF20957"/>
    </source>
</evidence>
<dbReference type="PANTHER" id="PTHR37321:SF1">
    <property type="entry name" value="EXPORTED PROTEIN"/>
    <property type="match status" value="1"/>
</dbReference>
<dbReference type="InterPro" id="IPR025832">
    <property type="entry name" value="GxGYxYP_C"/>
</dbReference>
<feature type="signal peptide" evidence="2">
    <location>
        <begin position="1"/>
        <end position="21"/>
    </location>
</feature>
<feature type="chain" id="PRO_5046548182" evidence="2">
    <location>
        <begin position="22"/>
        <end position="419"/>
    </location>
</feature>
<evidence type="ECO:0000259" key="3">
    <source>
        <dbReference type="Pfam" id="PF14323"/>
    </source>
</evidence>
<dbReference type="Proteomes" id="UP001216907">
    <property type="component" value="Unassembled WGS sequence"/>
</dbReference>
<dbReference type="InterPro" id="IPR038410">
    <property type="entry name" value="GxGYxYP_C_sf"/>
</dbReference>
<dbReference type="GO" id="GO:0016787">
    <property type="term" value="F:hydrolase activity"/>
    <property type="evidence" value="ECO:0007669"/>
    <property type="project" value="UniProtKB-KW"/>
</dbReference>
<dbReference type="InterPro" id="IPR048310">
    <property type="entry name" value="GxGYxYP_N_2nd"/>
</dbReference>
<dbReference type="RefSeq" id="WP_277859522.1">
    <property type="nucleotide sequence ID" value="NZ_JARRAG010000001.1"/>
</dbReference>
<reference evidence="6 7" key="1">
    <citation type="submission" date="2023-03" db="EMBL/GenBank/DDBJ databases">
        <title>Paludisphaera mucosa sp. nov. a novel planctomycete from northern fen.</title>
        <authorList>
            <person name="Ivanova A."/>
        </authorList>
    </citation>
    <scope>NUCLEOTIDE SEQUENCE [LARGE SCALE GENOMIC DNA]</scope>
    <source>
        <strain evidence="6 7">Pla2</strain>
    </source>
</reference>
<dbReference type="Pfam" id="PF14323">
    <property type="entry name" value="GxGYxYP_C"/>
    <property type="match status" value="1"/>
</dbReference>
<evidence type="ECO:0000313" key="6">
    <source>
        <dbReference type="EMBL" id="MDG3003167.1"/>
    </source>
</evidence>
<evidence type="ECO:0000256" key="2">
    <source>
        <dbReference type="SAM" id="SignalP"/>
    </source>
</evidence>
<accession>A0ABT6F6L4</accession>
<feature type="domain" description="GxGYxYP putative glycoside hydrolase C-terminal" evidence="3">
    <location>
        <begin position="346"/>
        <end position="419"/>
    </location>
</feature>
<dbReference type="Pfam" id="PF20957">
    <property type="entry name" value="GxGYxYP_N_2nd"/>
    <property type="match status" value="1"/>
</dbReference>
<dbReference type="Gene3D" id="3.20.20.490">
    <property type="entry name" value="GxGYxYP glycoside hydrolase, C-terminal domain"/>
    <property type="match status" value="1"/>
</dbReference>
<feature type="region of interest" description="Disordered" evidence="1">
    <location>
        <begin position="320"/>
        <end position="341"/>
    </location>
</feature>
<evidence type="ECO:0000256" key="1">
    <source>
        <dbReference type="SAM" id="MobiDB-lite"/>
    </source>
</evidence>
<gene>
    <name evidence="6" type="ORF">PZE19_05260</name>
</gene>
<dbReference type="EMBL" id="JARRAG010000001">
    <property type="protein sequence ID" value="MDG3003167.1"/>
    <property type="molecule type" value="Genomic_DNA"/>
</dbReference>
<dbReference type="Pfam" id="PF16216">
    <property type="entry name" value="GxGYxYP_N"/>
    <property type="match status" value="1"/>
</dbReference>